<dbReference type="InterPro" id="IPR007554">
    <property type="entry name" value="Glycerophosphate_synth"/>
</dbReference>
<sequence>MFKEVLISTYLMIFRLVYTIFKLFPQREKTTFVASFGDNVYYVAKELQKYDYGQLVILKESNCRTDFDKFDNQVTKILNFETLNLVHFIKGIYHLATSKVVFVDNYFGFLSAVDFKENVTCIQLWHAAGAIKQFGLMDPSIYTRSERAVKRFKEVYQRFHYVVVGSEKMATIFRKSFGIDSNNILRTGIPRTDFFFESQKHQEIVQTLQTENPIIQNKKVLLYAPTFRDGQLTSFDLPLNLEEMYQELKDEYILLLRLHPAIKSSFKNVYPNFVVDVSSYENLNELLLIADCVITDYSSIPFEYSLLRKPMIFFTYDFEDYKKKRGFYEDYEKNLPGPMVRTTEEVINVIQQHQFDLTQVEKYASEWNQYSRGKSSENLIKILYQEQEQYEEALTP</sequence>
<dbReference type="InterPro" id="IPR051612">
    <property type="entry name" value="Teichoic_Acid_Biosynth"/>
</dbReference>
<dbReference type="PANTHER" id="PTHR37316">
    <property type="entry name" value="TEICHOIC ACID GLYCEROL-PHOSPHATE PRIMASE"/>
    <property type="match status" value="1"/>
</dbReference>
<dbReference type="STRING" id="237682.SAMN05421676_103364"/>
<accession>A0A1I0D0X9</accession>
<dbReference type="InterPro" id="IPR043148">
    <property type="entry name" value="TagF_C"/>
</dbReference>
<keyword evidence="4 7" id="KW-0808">Transferase</keyword>
<evidence type="ECO:0000313" key="8">
    <source>
        <dbReference type="Proteomes" id="UP000199095"/>
    </source>
</evidence>
<keyword evidence="3" id="KW-1003">Cell membrane</keyword>
<comment type="similarity">
    <text evidence="2">Belongs to the CDP-glycerol glycerophosphotransferase family.</text>
</comment>
<reference evidence="8" key="1">
    <citation type="submission" date="2016-10" db="EMBL/GenBank/DDBJ databases">
        <authorList>
            <person name="Varghese N."/>
            <person name="Submissions S."/>
        </authorList>
    </citation>
    <scope>NUCLEOTIDE SEQUENCE [LARGE SCALE GENOMIC DNA]</scope>
    <source>
        <strain evidence="8">CGMCC 1.3566</strain>
    </source>
</reference>
<dbReference type="OrthoDB" id="9811865at2"/>
<protein>
    <submittedName>
        <fullName evidence="7">CDP-glycerol glycerophosphotransferase, TagB/SpsB family</fullName>
    </submittedName>
</protein>
<dbReference type="Proteomes" id="UP000199095">
    <property type="component" value="Unassembled WGS sequence"/>
</dbReference>
<gene>
    <name evidence="7" type="ORF">SAMN05421676_103364</name>
</gene>
<dbReference type="Pfam" id="PF04464">
    <property type="entry name" value="Glyphos_transf"/>
    <property type="match status" value="1"/>
</dbReference>
<evidence type="ECO:0000256" key="1">
    <source>
        <dbReference type="ARBA" id="ARBA00004202"/>
    </source>
</evidence>
<proteinExistence type="inferred from homology"/>
<evidence type="ECO:0000256" key="2">
    <source>
        <dbReference type="ARBA" id="ARBA00010488"/>
    </source>
</evidence>
<dbReference type="GO" id="GO:0047355">
    <property type="term" value="F:CDP-glycerol glycerophosphotransferase activity"/>
    <property type="evidence" value="ECO:0007669"/>
    <property type="project" value="InterPro"/>
</dbReference>
<dbReference type="SUPFAM" id="SSF53756">
    <property type="entry name" value="UDP-Glycosyltransferase/glycogen phosphorylase"/>
    <property type="match status" value="1"/>
</dbReference>
<dbReference type="GO" id="GO:0005886">
    <property type="term" value="C:plasma membrane"/>
    <property type="evidence" value="ECO:0007669"/>
    <property type="project" value="UniProtKB-SubCell"/>
</dbReference>
<evidence type="ECO:0000256" key="4">
    <source>
        <dbReference type="ARBA" id="ARBA00022679"/>
    </source>
</evidence>
<dbReference type="Gene3D" id="3.40.50.11820">
    <property type="match status" value="1"/>
</dbReference>
<dbReference type="PANTHER" id="PTHR37316:SF1">
    <property type="entry name" value="TEICHOIC ACID GLYCEROL-PHOSPHATE PRIMASE"/>
    <property type="match status" value="1"/>
</dbReference>
<keyword evidence="6" id="KW-0472">Membrane</keyword>
<dbReference type="AlphaFoldDB" id="A0A1I0D0X9"/>
<name>A0A1I0D0X9_9BACI</name>
<dbReference type="Gene3D" id="3.40.50.12580">
    <property type="match status" value="1"/>
</dbReference>
<evidence type="ECO:0000256" key="6">
    <source>
        <dbReference type="ARBA" id="ARBA00023136"/>
    </source>
</evidence>
<evidence type="ECO:0000256" key="3">
    <source>
        <dbReference type="ARBA" id="ARBA00022475"/>
    </source>
</evidence>
<evidence type="ECO:0000313" key="7">
    <source>
        <dbReference type="EMBL" id="SET25739.1"/>
    </source>
</evidence>
<keyword evidence="8" id="KW-1185">Reference proteome</keyword>
<keyword evidence="5" id="KW-0777">Teichoic acid biosynthesis</keyword>
<comment type="subcellular location">
    <subcellularLocation>
        <location evidence="1">Cell membrane</location>
        <topology evidence="1">Peripheral membrane protein</topology>
    </subcellularLocation>
</comment>
<dbReference type="InterPro" id="IPR043149">
    <property type="entry name" value="TagF_N"/>
</dbReference>
<dbReference type="GO" id="GO:0019350">
    <property type="term" value="P:teichoic acid biosynthetic process"/>
    <property type="evidence" value="ECO:0007669"/>
    <property type="project" value="UniProtKB-KW"/>
</dbReference>
<evidence type="ECO:0000256" key="5">
    <source>
        <dbReference type="ARBA" id="ARBA00022944"/>
    </source>
</evidence>
<organism evidence="7 8">
    <name type="scientific">Salinibacillus kushneri</name>
    <dbReference type="NCBI Taxonomy" id="237682"/>
    <lineage>
        <taxon>Bacteria</taxon>
        <taxon>Bacillati</taxon>
        <taxon>Bacillota</taxon>
        <taxon>Bacilli</taxon>
        <taxon>Bacillales</taxon>
        <taxon>Bacillaceae</taxon>
        <taxon>Salinibacillus</taxon>
    </lineage>
</organism>
<dbReference type="EMBL" id="FOHJ01000003">
    <property type="protein sequence ID" value="SET25739.1"/>
    <property type="molecule type" value="Genomic_DNA"/>
</dbReference>